<dbReference type="NCBIfam" id="TIGR01549">
    <property type="entry name" value="HAD-SF-IA-v1"/>
    <property type="match status" value="1"/>
</dbReference>
<dbReference type="RefSeq" id="WP_141287740.1">
    <property type="nucleotide sequence ID" value="NZ_BAAAEW010000004.1"/>
</dbReference>
<comment type="caution">
    <text evidence="4">The sequence shown here is derived from an EMBL/GenBank/DDBJ whole genome shotgun (WGS) entry which is preliminary data.</text>
</comment>
<dbReference type="Gene3D" id="3.40.50.1000">
    <property type="entry name" value="HAD superfamily/HAD-like"/>
    <property type="match status" value="1"/>
</dbReference>
<name>A0ABN1JLI1_9BURK</name>
<protein>
    <submittedName>
        <fullName evidence="4">HAD family hydrolase</fullName>
    </submittedName>
</protein>
<evidence type="ECO:0000256" key="2">
    <source>
        <dbReference type="ARBA" id="ARBA00022801"/>
    </source>
</evidence>
<dbReference type="InterPro" id="IPR006439">
    <property type="entry name" value="HAD-SF_hydro_IA"/>
</dbReference>
<evidence type="ECO:0000313" key="5">
    <source>
        <dbReference type="Proteomes" id="UP001500279"/>
    </source>
</evidence>
<dbReference type="InterPro" id="IPR051400">
    <property type="entry name" value="HAD-like_hydrolase"/>
</dbReference>
<organism evidence="4 5">
    <name type="scientific">Ideonella azotifigens</name>
    <dbReference type="NCBI Taxonomy" id="513160"/>
    <lineage>
        <taxon>Bacteria</taxon>
        <taxon>Pseudomonadati</taxon>
        <taxon>Pseudomonadota</taxon>
        <taxon>Betaproteobacteria</taxon>
        <taxon>Burkholderiales</taxon>
        <taxon>Sphaerotilaceae</taxon>
        <taxon>Ideonella</taxon>
    </lineage>
</organism>
<gene>
    <name evidence="4" type="ORF">GCM10009107_05790</name>
</gene>
<sequence>MPSWRAITLDLDDTLWPVWPAIEAAEAVLHGWLKANAPATAAAFDTAALRLIREQVGREHPERGHDLSWLRLTSIARALAQCGEDPALAEPAFELFFEHRQKVQLYDDVPAALVRLAARGPVLALTNGNADLQRIGLAGHFAGTLGAREFGVGKPEPAFFHAACERLGCAPHEVLHVGDDWALDIEGAHAAGLASVWLHRPGHRPKPLRTTATPWRELDSLTALADALDLFDAAPAKA</sequence>
<comment type="cofactor">
    <cofactor evidence="1">
        <name>Mg(2+)</name>
        <dbReference type="ChEBI" id="CHEBI:18420"/>
    </cofactor>
</comment>
<dbReference type="PANTHER" id="PTHR46470">
    <property type="entry name" value="N-ACYLNEURAMINATE-9-PHOSPHATASE"/>
    <property type="match status" value="1"/>
</dbReference>
<dbReference type="SUPFAM" id="SSF56784">
    <property type="entry name" value="HAD-like"/>
    <property type="match status" value="1"/>
</dbReference>
<dbReference type="Proteomes" id="UP001500279">
    <property type="component" value="Unassembled WGS sequence"/>
</dbReference>
<dbReference type="NCBIfam" id="TIGR01509">
    <property type="entry name" value="HAD-SF-IA-v3"/>
    <property type="match status" value="1"/>
</dbReference>
<proteinExistence type="predicted"/>
<evidence type="ECO:0000313" key="4">
    <source>
        <dbReference type="EMBL" id="GAA0742346.1"/>
    </source>
</evidence>
<keyword evidence="3" id="KW-0460">Magnesium</keyword>
<dbReference type="EMBL" id="BAAAEW010000004">
    <property type="protein sequence ID" value="GAA0742346.1"/>
    <property type="molecule type" value="Genomic_DNA"/>
</dbReference>
<keyword evidence="2 4" id="KW-0378">Hydrolase</keyword>
<dbReference type="InterPro" id="IPR036412">
    <property type="entry name" value="HAD-like_sf"/>
</dbReference>
<dbReference type="Pfam" id="PF00702">
    <property type="entry name" value="Hydrolase"/>
    <property type="match status" value="1"/>
</dbReference>
<evidence type="ECO:0000256" key="3">
    <source>
        <dbReference type="ARBA" id="ARBA00022842"/>
    </source>
</evidence>
<dbReference type="SFLD" id="SFLDS00003">
    <property type="entry name" value="Haloacid_Dehalogenase"/>
    <property type="match status" value="1"/>
</dbReference>
<dbReference type="Gene3D" id="1.20.120.1600">
    <property type="match status" value="1"/>
</dbReference>
<keyword evidence="5" id="KW-1185">Reference proteome</keyword>
<reference evidence="4 5" key="1">
    <citation type="journal article" date="2019" name="Int. J. Syst. Evol. Microbiol.">
        <title>The Global Catalogue of Microorganisms (GCM) 10K type strain sequencing project: providing services to taxonomists for standard genome sequencing and annotation.</title>
        <authorList>
            <consortium name="The Broad Institute Genomics Platform"/>
            <consortium name="The Broad Institute Genome Sequencing Center for Infectious Disease"/>
            <person name="Wu L."/>
            <person name="Ma J."/>
        </authorList>
    </citation>
    <scope>NUCLEOTIDE SEQUENCE [LARGE SCALE GENOMIC DNA]</scope>
    <source>
        <strain evidence="4 5">JCM 15503</strain>
    </source>
</reference>
<dbReference type="GO" id="GO:0016787">
    <property type="term" value="F:hydrolase activity"/>
    <property type="evidence" value="ECO:0007669"/>
    <property type="project" value="UniProtKB-KW"/>
</dbReference>
<dbReference type="InterPro" id="IPR023214">
    <property type="entry name" value="HAD_sf"/>
</dbReference>
<evidence type="ECO:0000256" key="1">
    <source>
        <dbReference type="ARBA" id="ARBA00001946"/>
    </source>
</evidence>
<dbReference type="PANTHER" id="PTHR46470:SF4">
    <property type="entry name" value="5-AMINO-6-(5-PHOSPHO-D-RIBITYLAMINO)URACIL PHOSPHATASE YIGB"/>
    <property type="match status" value="1"/>
</dbReference>
<accession>A0ABN1JLI1</accession>
<dbReference type="SFLD" id="SFLDG01129">
    <property type="entry name" value="C1.5:_HAD__Beta-PGM__Phosphata"/>
    <property type="match status" value="1"/>
</dbReference>